<dbReference type="AlphaFoldDB" id="A0A384JZ19"/>
<organism evidence="4 5">
    <name type="scientific">Botryotinia fuckeliana (strain B05.10)</name>
    <name type="common">Noble rot fungus</name>
    <name type="synonym">Botrytis cinerea</name>
    <dbReference type="NCBI Taxonomy" id="332648"/>
    <lineage>
        <taxon>Eukaryota</taxon>
        <taxon>Fungi</taxon>
        <taxon>Dikarya</taxon>
        <taxon>Ascomycota</taxon>
        <taxon>Pezizomycotina</taxon>
        <taxon>Leotiomycetes</taxon>
        <taxon>Helotiales</taxon>
        <taxon>Sclerotiniaceae</taxon>
        <taxon>Botrytis</taxon>
    </lineage>
</organism>
<dbReference type="GeneID" id="5432813"/>
<dbReference type="SUPFAM" id="SSF56059">
    <property type="entry name" value="Glutathione synthetase ATP-binding domain-like"/>
    <property type="match status" value="1"/>
</dbReference>
<dbReference type="VEuPathDB" id="FungiDB:Bcin12g03240"/>
<keyword evidence="1" id="KW-0547">Nucleotide-binding</keyword>
<dbReference type="GO" id="GO:0005524">
    <property type="term" value="F:ATP binding"/>
    <property type="evidence" value="ECO:0007669"/>
    <property type="project" value="UniProtKB-UniRule"/>
</dbReference>
<keyword evidence="2" id="KW-0812">Transmembrane</keyword>
<keyword evidence="2" id="KW-1133">Transmembrane helix</keyword>
<dbReference type="GO" id="GO:0046872">
    <property type="term" value="F:metal ion binding"/>
    <property type="evidence" value="ECO:0007669"/>
    <property type="project" value="InterPro"/>
</dbReference>
<protein>
    <recommendedName>
        <fullName evidence="3">ATP-grasp domain-containing protein</fullName>
    </recommendedName>
</protein>
<evidence type="ECO:0000313" key="4">
    <source>
        <dbReference type="EMBL" id="ATZ55761.1"/>
    </source>
</evidence>
<proteinExistence type="predicted"/>
<name>A0A384JZ19_BOTFB</name>
<keyword evidence="2" id="KW-0472">Membrane</keyword>
<reference evidence="4 5" key="1">
    <citation type="journal article" date="2011" name="PLoS Genet.">
        <title>Genomic analysis of the necrotrophic fungal pathogens Sclerotinia sclerotiorum and Botrytis cinerea.</title>
        <authorList>
            <person name="Amselem J."/>
            <person name="Cuomo C.A."/>
            <person name="van Kan J.A."/>
            <person name="Viaud M."/>
            <person name="Benito E.P."/>
            <person name="Couloux A."/>
            <person name="Coutinho P.M."/>
            <person name="de Vries R.P."/>
            <person name="Dyer P.S."/>
            <person name="Fillinger S."/>
            <person name="Fournier E."/>
            <person name="Gout L."/>
            <person name="Hahn M."/>
            <person name="Kohn L."/>
            <person name="Lapalu N."/>
            <person name="Plummer K.M."/>
            <person name="Pradier J.M."/>
            <person name="Quevillon E."/>
            <person name="Sharon A."/>
            <person name="Simon A."/>
            <person name="ten Have A."/>
            <person name="Tudzynski B."/>
            <person name="Tudzynski P."/>
            <person name="Wincker P."/>
            <person name="Andrew M."/>
            <person name="Anthouard V."/>
            <person name="Beever R.E."/>
            <person name="Beffa R."/>
            <person name="Benoit I."/>
            <person name="Bouzid O."/>
            <person name="Brault B."/>
            <person name="Chen Z."/>
            <person name="Choquer M."/>
            <person name="Collemare J."/>
            <person name="Cotton P."/>
            <person name="Danchin E.G."/>
            <person name="Da Silva C."/>
            <person name="Gautier A."/>
            <person name="Giraud C."/>
            <person name="Giraud T."/>
            <person name="Gonzalez C."/>
            <person name="Grossetete S."/>
            <person name="Guldener U."/>
            <person name="Henrissat B."/>
            <person name="Howlett B.J."/>
            <person name="Kodira C."/>
            <person name="Kretschmer M."/>
            <person name="Lappartient A."/>
            <person name="Leroch M."/>
            <person name="Levis C."/>
            <person name="Mauceli E."/>
            <person name="Neuveglise C."/>
            <person name="Oeser B."/>
            <person name="Pearson M."/>
            <person name="Poulain J."/>
            <person name="Poussereau N."/>
            <person name="Quesneville H."/>
            <person name="Rascle C."/>
            <person name="Schumacher J."/>
            <person name="Segurens B."/>
            <person name="Sexton A."/>
            <person name="Silva E."/>
            <person name="Sirven C."/>
            <person name="Soanes D.M."/>
            <person name="Talbot N.J."/>
            <person name="Templeton M."/>
            <person name="Yandava C."/>
            <person name="Yarden O."/>
            <person name="Zeng Q."/>
            <person name="Rollins J.A."/>
            <person name="Lebrun M.H."/>
            <person name="Dickman M."/>
        </authorList>
    </citation>
    <scope>NUCLEOTIDE SEQUENCE [LARGE SCALE GENOMIC DNA]</scope>
    <source>
        <strain evidence="4 5">B05.10</strain>
    </source>
</reference>
<dbReference type="InterPro" id="IPR036291">
    <property type="entry name" value="NAD(P)-bd_dom_sf"/>
</dbReference>
<dbReference type="Gene3D" id="3.40.50.20">
    <property type="match status" value="1"/>
</dbReference>
<evidence type="ECO:0000256" key="2">
    <source>
        <dbReference type="SAM" id="Phobius"/>
    </source>
</evidence>
<dbReference type="SUPFAM" id="SSF51735">
    <property type="entry name" value="NAD(P)-binding Rossmann-fold domains"/>
    <property type="match status" value="1"/>
</dbReference>
<dbReference type="PROSITE" id="PS50975">
    <property type="entry name" value="ATP_GRASP"/>
    <property type="match status" value="1"/>
</dbReference>
<gene>
    <name evidence="4" type="ORF">BCIN_12g03240</name>
</gene>
<dbReference type="Gene3D" id="3.30.470.20">
    <property type="entry name" value="ATP-grasp fold, B domain"/>
    <property type="match status" value="1"/>
</dbReference>
<dbReference type="EMBL" id="CP009816">
    <property type="protein sequence ID" value="ATZ55761.1"/>
    <property type="molecule type" value="Genomic_DNA"/>
</dbReference>
<reference evidence="4 5" key="2">
    <citation type="journal article" date="2012" name="Eukaryot. Cell">
        <title>Genome update of Botrytis cinerea strains B05.10 and T4.</title>
        <authorList>
            <person name="Staats M."/>
            <person name="van Kan J.A."/>
        </authorList>
    </citation>
    <scope>NUCLEOTIDE SEQUENCE [LARGE SCALE GENOMIC DNA]</scope>
    <source>
        <strain evidence="4 5">B05.10</strain>
    </source>
</reference>
<feature type="domain" description="ATP-grasp" evidence="3">
    <location>
        <begin position="190"/>
        <end position="407"/>
    </location>
</feature>
<dbReference type="Proteomes" id="UP000001798">
    <property type="component" value="Chromosome 12"/>
</dbReference>
<evidence type="ECO:0000313" key="5">
    <source>
        <dbReference type="Proteomes" id="UP000001798"/>
    </source>
</evidence>
<keyword evidence="5" id="KW-1185">Reference proteome</keyword>
<dbReference type="OrthoDB" id="186626at2759"/>
<keyword evidence="1" id="KW-0067">ATP-binding</keyword>
<dbReference type="KEGG" id="bfu:BCIN_12g03240"/>
<reference evidence="4 5" key="3">
    <citation type="journal article" date="2017" name="Mol. Plant Pathol.">
        <title>A gapless genome sequence of the fungus Botrytis cinerea.</title>
        <authorList>
            <person name="Van Kan J.A."/>
            <person name="Stassen J.H."/>
            <person name="Mosbach A."/>
            <person name="Van Der Lee T.A."/>
            <person name="Faino L."/>
            <person name="Farmer A.D."/>
            <person name="Papasotiriou D.G."/>
            <person name="Zhou S."/>
            <person name="Seidl M.F."/>
            <person name="Cottam E."/>
            <person name="Edel D."/>
            <person name="Hahn M."/>
            <person name="Schwartz D.C."/>
            <person name="Dietrich R.A."/>
            <person name="Widdison S."/>
            <person name="Scalliet G."/>
        </authorList>
    </citation>
    <scope>NUCLEOTIDE SEQUENCE [LARGE SCALE GENOMIC DNA]</scope>
    <source>
        <strain evidence="4 5">B05.10</strain>
    </source>
</reference>
<feature type="transmembrane region" description="Helical" evidence="2">
    <location>
        <begin position="17"/>
        <end position="45"/>
    </location>
</feature>
<dbReference type="RefSeq" id="XP_024552178.1">
    <property type="nucleotide sequence ID" value="XM_024696370.1"/>
</dbReference>
<dbReference type="InterPro" id="IPR011761">
    <property type="entry name" value="ATP-grasp"/>
</dbReference>
<accession>A0A384JZ19</accession>
<sequence length="530" mass="60219">MPLDARSPVILHYLQNLFLIAICAAFTPFLTSIAILSTLISPLITSKQIQHPLKWRTDSSKSPPRTILVTGVGMSKGLSIARSFYRAGHRVIGADFEPYYIPVSGHFSKSLRKFYRLRKPNGKSGAEEYTRDIVNIIEKERVDLWVSCSGVASAIEDGEAAEMVQRNTKCAVVQFGVGLTEMLHEKFAFIKYTMELGLNVPLTYRIHSCEEALEILHPENGESVDKKFIMKPEMVDDSVRADMTLLPSPSRTQTDTHIQKLNPALKRPFVLQQYIKGREYCTHSIVLKGKIHAFVSCRSSDMLMHYQALPSSSALAKAMFHYTTLYIQRAAERTPNSPITGHFSLDFLIDEEIAQKAEGSLHPSSKEVEKLQKELFPIECNPRAHTAVVLLNDSAEEMAEAYLSLLSDYNTNGNGDTYLPALQRNEDPITPLSQAVNGGYYWIGHDFVTKVLLPIFHLISFQKGITNLVREWWEFGKHVLLWKDGTYEIWDPWPAWCLYVLFLPGCFWVSIWERKWWSRCNVSTGKFFGV</sequence>
<evidence type="ECO:0000259" key="3">
    <source>
        <dbReference type="PROSITE" id="PS50975"/>
    </source>
</evidence>
<evidence type="ECO:0000256" key="1">
    <source>
        <dbReference type="PROSITE-ProRule" id="PRU00409"/>
    </source>
</evidence>